<accession>A0A948TBR4</accession>
<dbReference type="SUPFAM" id="SSF52540">
    <property type="entry name" value="P-loop containing nucleoside triphosphate hydrolases"/>
    <property type="match status" value="1"/>
</dbReference>
<dbReference type="AlphaFoldDB" id="A0A948TBR4"/>
<sequence>MKYPIGIQNFEEIREGGYLYIDKTDMMFDLVDNGKYYFLSRPRRFGKSLLISTLETYFSGKREMFEGLKIAELEKEWAVYPVLHLDLNTKRYENKASLLEILNMHLEMWEAEYGDEKKDRSPEERFMYVIRCAYEKTGKQVVILVDEYDKPMLQAIDNDELQNEYRNTLKAFYGALKSMDRYIRFALLTGVTKFGKVSVFSDLNNLRDISMEFAYIGICGITEEELHSEFKEGIKELGAANNMSEEETKAELKELYDGYHFNEDCVD</sequence>
<evidence type="ECO:0000313" key="3">
    <source>
        <dbReference type="Proteomes" id="UP000783796"/>
    </source>
</evidence>
<comment type="caution">
    <text evidence="2">The sequence shown here is derived from an EMBL/GenBank/DDBJ whole genome shotgun (WGS) entry which is preliminary data.</text>
</comment>
<dbReference type="PANTHER" id="PTHR34825:SF1">
    <property type="entry name" value="AAA-ATPASE-LIKE DOMAIN-CONTAINING PROTEIN"/>
    <property type="match status" value="1"/>
</dbReference>
<dbReference type="InterPro" id="IPR027417">
    <property type="entry name" value="P-loop_NTPase"/>
</dbReference>
<dbReference type="EMBL" id="JAHLFW010000060">
    <property type="protein sequence ID" value="MBU3837994.1"/>
    <property type="molecule type" value="Genomic_DNA"/>
</dbReference>
<reference evidence="2" key="2">
    <citation type="submission" date="2021-04" db="EMBL/GenBank/DDBJ databases">
        <authorList>
            <person name="Gilroy R."/>
        </authorList>
    </citation>
    <scope>NUCLEOTIDE SEQUENCE</scope>
    <source>
        <strain evidence="2">G4-2901</strain>
    </source>
</reference>
<proteinExistence type="predicted"/>
<feature type="domain" description="AAA-ATPase-like" evidence="1">
    <location>
        <begin position="4"/>
        <end position="200"/>
    </location>
</feature>
<dbReference type="Proteomes" id="UP000783796">
    <property type="component" value="Unassembled WGS sequence"/>
</dbReference>
<evidence type="ECO:0000313" key="2">
    <source>
        <dbReference type="EMBL" id="MBU3837994.1"/>
    </source>
</evidence>
<name>A0A948TBR4_9BACT</name>
<gene>
    <name evidence="2" type="ORF">H9777_06705</name>
</gene>
<dbReference type="Pfam" id="PF09820">
    <property type="entry name" value="AAA-ATPase_like"/>
    <property type="match status" value="1"/>
</dbReference>
<dbReference type="PANTHER" id="PTHR34825">
    <property type="entry name" value="CONSERVED PROTEIN, WITH A WEAK D-GALACTARATE DEHYDRATASE/ALTRONATE HYDROLASE DOMAIN"/>
    <property type="match status" value="1"/>
</dbReference>
<dbReference type="InterPro" id="IPR018631">
    <property type="entry name" value="AAA-ATPase-like_dom"/>
</dbReference>
<reference evidence="2" key="1">
    <citation type="journal article" date="2021" name="PeerJ">
        <title>Extensive microbial diversity within the chicken gut microbiome revealed by metagenomics and culture.</title>
        <authorList>
            <person name="Gilroy R."/>
            <person name="Ravi A."/>
            <person name="Getino M."/>
            <person name="Pursley I."/>
            <person name="Horton D.L."/>
            <person name="Alikhan N.F."/>
            <person name="Baker D."/>
            <person name="Gharbi K."/>
            <person name="Hall N."/>
            <person name="Watson M."/>
            <person name="Adriaenssens E.M."/>
            <person name="Foster-Nyarko E."/>
            <person name="Jarju S."/>
            <person name="Secka A."/>
            <person name="Antonio M."/>
            <person name="Oren A."/>
            <person name="Chaudhuri R.R."/>
            <person name="La Ragione R."/>
            <person name="Hildebrand F."/>
            <person name="Pallen M.J."/>
        </authorList>
    </citation>
    <scope>NUCLEOTIDE SEQUENCE</scope>
    <source>
        <strain evidence="2">G4-2901</strain>
    </source>
</reference>
<evidence type="ECO:0000259" key="1">
    <source>
        <dbReference type="Pfam" id="PF09820"/>
    </source>
</evidence>
<feature type="non-terminal residue" evidence="2">
    <location>
        <position position="267"/>
    </location>
</feature>
<organism evidence="2 3">
    <name type="scientific">Candidatus Phocaeicola faecigallinarum</name>
    <dbReference type="NCBI Taxonomy" id="2838732"/>
    <lineage>
        <taxon>Bacteria</taxon>
        <taxon>Pseudomonadati</taxon>
        <taxon>Bacteroidota</taxon>
        <taxon>Bacteroidia</taxon>
        <taxon>Bacteroidales</taxon>
        <taxon>Bacteroidaceae</taxon>
        <taxon>Phocaeicola</taxon>
    </lineage>
</organism>
<protein>
    <submittedName>
        <fullName evidence="2">AAA family ATPase</fullName>
    </submittedName>
</protein>